<dbReference type="SMART" id="SM00320">
    <property type="entry name" value="WD40"/>
    <property type="match status" value="5"/>
</dbReference>
<keyword evidence="6" id="KW-0677">Repeat</keyword>
<feature type="compositionally biased region" description="Basic and acidic residues" evidence="13">
    <location>
        <begin position="541"/>
        <end position="550"/>
    </location>
</feature>
<evidence type="ECO:0000259" key="14">
    <source>
        <dbReference type="Pfam" id="PF12931"/>
    </source>
</evidence>
<keyword evidence="8" id="KW-0931">ER-Golgi transport</keyword>
<evidence type="ECO:0000256" key="3">
    <source>
        <dbReference type="ARBA" id="ARBA00009358"/>
    </source>
</evidence>
<dbReference type="OrthoDB" id="542917at2759"/>
<dbReference type="Proteomes" id="UP000623129">
    <property type="component" value="Unassembled WGS sequence"/>
</dbReference>
<dbReference type="InterPro" id="IPR036322">
    <property type="entry name" value="WD40_repeat_dom_sf"/>
</dbReference>
<keyword evidence="10" id="KW-0333">Golgi apparatus</keyword>
<evidence type="ECO:0000256" key="12">
    <source>
        <dbReference type="PROSITE-ProRule" id="PRU00221"/>
    </source>
</evidence>
<dbReference type="GO" id="GO:0007029">
    <property type="term" value="P:endoplasmic reticulum organization"/>
    <property type="evidence" value="ECO:0007669"/>
    <property type="project" value="TreeGrafter"/>
</dbReference>
<dbReference type="PROSITE" id="PS50082">
    <property type="entry name" value="WD_REPEATS_2"/>
    <property type="match status" value="2"/>
</dbReference>
<comment type="caution">
    <text evidence="15">The sequence shown here is derived from an EMBL/GenBank/DDBJ whole genome shotgun (WGS) entry which is preliminary data.</text>
</comment>
<dbReference type="Gene3D" id="1.25.40.1030">
    <property type="match status" value="1"/>
</dbReference>
<evidence type="ECO:0000256" key="6">
    <source>
        <dbReference type="ARBA" id="ARBA00022737"/>
    </source>
</evidence>
<evidence type="ECO:0000256" key="10">
    <source>
        <dbReference type="ARBA" id="ARBA00023034"/>
    </source>
</evidence>
<dbReference type="InterPro" id="IPR001680">
    <property type="entry name" value="WD40_rpt"/>
</dbReference>
<keyword evidence="9" id="KW-0653">Protein transport</keyword>
<gene>
    <name evidence="15" type="ORF">FCM35_KLT09266</name>
</gene>
<evidence type="ECO:0000256" key="2">
    <source>
        <dbReference type="ARBA" id="ARBA00004555"/>
    </source>
</evidence>
<dbReference type="GO" id="GO:0030127">
    <property type="term" value="C:COPII vesicle coat"/>
    <property type="evidence" value="ECO:0007669"/>
    <property type="project" value="TreeGrafter"/>
</dbReference>
<comment type="similarity">
    <text evidence="3">Belongs to the WD repeat SEC31 family.</text>
</comment>
<dbReference type="SUPFAM" id="SSF50978">
    <property type="entry name" value="WD40 repeat-like"/>
    <property type="match status" value="1"/>
</dbReference>
<dbReference type="GO" id="GO:0005198">
    <property type="term" value="F:structural molecule activity"/>
    <property type="evidence" value="ECO:0007669"/>
    <property type="project" value="TreeGrafter"/>
</dbReference>
<dbReference type="InterPro" id="IPR024298">
    <property type="entry name" value="Sec16_Sec23-bd"/>
</dbReference>
<dbReference type="GO" id="GO:0015031">
    <property type="term" value="P:protein transport"/>
    <property type="evidence" value="ECO:0007669"/>
    <property type="project" value="UniProtKB-KW"/>
</dbReference>
<evidence type="ECO:0000313" key="15">
    <source>
        <dbReference type="EMBL" id="KAF3326186.1"/>
    </source>
</evidence>
<dbReference type="Gene3D" id="2.130.10.10">
    <property type="entry name" value="YVTN repeat-like/Quinoprotein amine dehydrogenase"/>
    <property type="match status" value="1"/>
</dbReference>
<reference evidence="15" key="1">
    <citation type="submission" date="2020-01" db="EMBL/GenBank/DDBJ databases">
        <title>Genome sequence of Kobresia littledalei, the first chromosome-level genome in the family Cyperaceae.</title>
        <authorList>
            <person name="Qu G."/>
        </authorList>
    </citation>
    <scope>NUCLEOTIDE SEQUENCE</scope>
    <source>
        <strain evidence="15">C.B.Clarke</strain>
        <tissue evidence="15">Leaf</tissue>
    </source>
</reference>
<dbReference type="PROSITE" id="PS50294">
    <property type="entry name" value="WD_REPEATS_REGION"/>
    <property type="match status" value="1"/>
</dbReference>
<keyword evidence="16" id="KW-1185">Reference proteome</keyword>
<dbReference type="FunFam" id="1.25.40.1030:FF:000004">
    <property type="entry name" value="Protein transport protein SEC31 homolog B"/>
    <property type="match status" value="1"/>
</dbReference>
<organism evidence="15 16">
    <name type="scientific">Carex littledalei</name>
    <dbReference type="NCBI Taxonomy" id="544730"/>
    <lineage>
        <taxon>Eukaryota</taxon>
        <taxon>Viridiplantae</taxon>
        <taxon>Streptophyta</taxon>
        <taxon>Embryophyta</taxon>
        <taxon>Tracheophyta</taxon>
        <taxon>Spermatophyta</taxon>
        <taxon>Magnoliopsida</taxon>
        <taxon>Liliopsida</taxon>
        <taxon>Poales</taxon>
        <taxon>Cyperaceae</taxon>
        <taxon>Cyperoideae</taxon>
        <taxon>Cariceae</taxon>
        <taxon>Carex</taxon>
        <taxon>Carex subgen. Euthyceras</taxon>
    </lineage>
</organism>
<evidence type="ECO:0000256" key="13">
    <source>
        <dbReference type="SAM" id="MobiDB-lite"/>
    </source>
</evidence>
<feature type="region of interest" description="Disordered" evidence="13">
    <location>
        <begin position="989"/>
        <end position="1027"/>
    </location>
</feature>
<feature type="compositionally biased region" description="Polar residues" evidence="13">
    <location>
        <begin position="891"/>
        <end position="901"/>
    </location>
</feature>
<evidence type="ECO:0000313" key="16">
    <source>
        <dbReference type="Proteomes" id="UP000623129"/>
    </source>
</evidence>
<feature type="compositionally biased region" description="Low complexity" evidence="13">
    <location>
        <begin position="995"/>
        <end position="1014"/>
    </location>
</feature>
<keyword evidence="7" id="KW-0256">Endoplasmic reticulum</keyword>
<evidence type="ECO:0000256" key="1">
    <source>
        <dbReference type="ARBA" id="ARBA00004240"/>
    </source>
</evidence>
<feature type="region of interest" description="Disordered" evidence="13">
    <location>
        <begin position="936"/>
        <end position="956"/>
    </location>
</feature>
<dbReference type="FunFam" id="1.20.940.10:FF:000003">
    <property type="entry name" value="Protein transport protein SEC31 homolog B"/>
    <property type="match status" value="1"/>
</dbReference>
<protein>
    <submittedName>
        <fullName evidence="15">Protein transport protein Sec31A-like protein</fullName>
    </submittedName>
</protein>
<dbReference type="InterPro" id="IPR015943">
    <property type="entry name" value="WD40/YVTN_repeat-like_dom_sf"/>
</dbReference>
<evidence type="ECO:0000256" key="8">
    <source>
        <dbReference type="ARBA" id="ARBA00022892"/>
    </source>
</evidence>
<comment type="function">
    <text evidence="11">Required for protein transport from the endoplasmic reticulum to the Golgi apparatus.</text>
</comment>
<dbReference type="GO" id="GO:0090110">
    <property type="term" value="P:COPII-coated vesicle cargo loading"/>
    <property type="evidence" value="ECO:0007669"/>
    <property type="project" value="TreeGrafter"/>
</dbReference>
<dbReference type="Gene3D" id="1.20.940.10">
    <property type="entry name" value="Functional domain of the splicing factor Prp18"/>
    <property type="match status" value="1"/>
</dbReference>
<sequence>MACIKSAQRSALVAIAPDAPYLAAGTMSGAVDLSFSSSANLEIFKLDFQSDEPDLPLAVSVPSPDRFNRLSWSKPASSEEFSLGLLAGGLGDGSIGVWNPSTMISSQDQDAALVARLENHTGPVRGLEFSTMAPNLLASGADEGEICIWDLAKPPEPNLFPPLKGVGSGAQTEVSFVSWNPKFQHILASTSYNGISVVWDLRQQKPITRQVRNLIFSDPNRRRCSVLQWNPDMSTQLIVGSDDDSSPSLRVWDVRKTISPLKEFVGHTKGVIAMSWCPYDSSFLLTCAKDNRTICWDTHSGEIASELPASTNWNFDVHWYPKIPGVISASSFDVKIGIYNIEFHWLIFSFSLFPARLRAPKWLKCPTGGSFGFGGKFVSFRASPVVPNAPNANSEVYVHELVTEHTLVSRSTEFESAIKNGEKASLRALCEKKSEESKSEEEKETWSFLKVMFDEEGAARTKLLDHLGFSVPESQTVDSTDDLVKNLEDSLSFDNNSSTFPEARDSQFLVDNGEEFFNNPQPTSEDALISEENVSSSGTEQVKKDEEQKIPEVPSDPSVDESIQRALVVGDYKAAVAQCAAANRMADALVIAHVGGPSLWESTRNLYLKNSVSSYLKIVSAMAGNDLMSFVNTWPLNSWKETLALLCTFANKDEWAVLCDTLASRLLAAGNTLAATLCYIVAGNIDKTVEIWSLNLKSEDEGKTYVDLLQDLMEKTITLALATGQKRFSASLSKLVENYAELLASQGLLSTAMEYLKLLGSDGSSPELTILRERIAFSAESAAADGVTSEQHTASYYGADQLSHSSIDYQTQQPRSISDQYGEGYQQQPFNPTYGSYAPVQQKPVQFQDYTSTNSVPQFQSNSVPSFQPASAPQMFVPSPAQHAPPPQPSFVQQPATQPTATSFVPSNKAVLKNAEQYQQPTTLGSQLYPGLANPTFQAPVPPGTAAPRSSAPPMTGSIPGHKFPQAAATNPSSGFMPMANQGFIPRAGMGPMSTTQPSSPTQAPAQQVPAAAPAAPPPTVPTADTSKVSAELRPVILTLTRLFDETSRALGGPQANPSKKREIDDNSKKIGALFVKLNGGDISPSVASKLVQLCLALDNGDFASALQLQVSLTTSDWDECNFWLVALKRMIKVRSSLRL</sequence>
<name>A0A833V617_9POAL</name>
<dbReference type="Pfam" id="PF00400">
    <property type="entry name" value="WD40"/>
    <property type="match status" value="2"/>
</dbReference>
<feature type="domain" description="Sec16 Sec23-binding" evidence="14">
    <location>
        <begin position="563"/>
        <end position="758"/>
    </location>
</feature>
<dbReference type="Pfam" id="PF12931">
    <property type="entry name" value="TPR_Sec16"/>
    <property type="match status" value="1"/>
</dbReference>
<feature type="compositionally biased region" description="Polar residues" evidence="13">
    <location>
        <begin position="855"/>
        <end position="871"/>
    </location>
</feature>
<evidence type="ECO:0000256" key="4">
    <source>
        <dbReference type="ARBA" id="ARBA00022448"/>
    </source>
</evidence>
<feature type="repeat" description="WD" evidence="12">
    <location>
        <begin position="117"/>
        <end position="151"/>
    </location>
</feature>
<feature type="region of interest" description="Disordered" evidence="13">
    <location>
        <begin position="513"/>
        <end position="558"/>
    </location>
</feature>
<dbReference type="PANTHER" id="PTHR13923:SF11">
    <property type="entry name" value="SECRETORY 31, ISOFORM D"/>
    <property type="match status" value="1"/>
</dbReference>
<dbReference type="InterPro" id="IPR040251">
    <property type="entry name" value="SEC31-like"/>
</dbReference>
<evidence type="ECO:0000256" key="7">
    <source>
        <dbReference type="ARBA" id="ARBA00022824"/>
    </source>
</evidence>
<dbReference type="AlphaFoldDB" id="A0A833V617"/>
<feature type="region of interest" description="Disordered" evidence="13">
    <location>
        <begin position="855"/>
        <end position="901"/>
    </location>
</feature>
<evidence type="ECO:0000256" key="9">
    <source>
        <dbReference type="ARBA" id="ARBA00022927"/>
    </source>
</evidence>
<dbReference type="GO" id="GO:0005794">
    <property type="term" value="C:Golgi apparatus"/>
    <property type="evidence" value="ECO:0007669"/>
    <property type="project" value="UniProtKB-SubCell"/>
</dbReference>
<dbReference type="FunFam" id="2.130.10.10:FF:000295">
    <property type="entry name" value="Protein transport protein SEC31 homolog B"/>
    <property type="match status" value="1"/>
</dbReference>
<dbReference type="GO" id="GO:0070971">
    <property type="term" value="C:endoplasmic reticulum exit site"/>
    <property type="evidence" value="ECO:0007669"/>
    <property type="project" value="TreeGrafter"/>
</dbReference>
<dbReference type="PANTHER" id="PTHR13923">
    <property type="entry name" value="SEC31-RELATED PROTEIN"/>
    <property type="match status" value="1"/>
</dbReference>
<accession>A0A833V617</accession>
<proteinExistence type="inferred from homology"/>
<comment type="subcellular location">
    <subcellularLocation>
        <location evidence="1">Endoplasmic reticulum</location>
    </subcellularLocation>
    <subcellularLocation>
        <location evidence="2">Golgi apparatus</location>
    </subcellularLocation>
</comment>
<keyword evidence="5 12" id="KW-0853">WD repeat</keyword>
<evidence type="ECO:0000256" key="5">
    <source>
        <dbReference type="ARBA" id="ARBA00022574"/>
    </source>
</evidence>
<dbReference type="EMBL" id="SWLB01000019">
    <property type="protein sequence ID" value="KAF3326186.1"/>
    <property type="molecule type" value="Genomic_DNA"/>
</dbReference>
<keyword evidence="4" id="KW-0813">Transport</keyword>
<evidence type="ECO:0000256" key="11">
    <source>
        <dbReference type="ARBA" id="ARBA00060100"/>
    </source>
</evidence>
<feature type="repeat" description="WD" evidence="12">
    <location>
        <begin position="264"/>
        <end position="306"/>
    </location>
</feature>